<dbReference type="PANTHER" id="PTHR45849:SF3">
    <property type="entry name" value="HISTONE CHAPERONE RTT106"/>
    <property type="match status" value="1"/>
</dbReference>
<feature type="domain" description="Histone chaperone RTT106/FACT complex subunit SPT16-like middle" evidence="4">
    <location>
        <begin position="257"/>
        <end position="368"/>
    </location>
</feature>
<dbReference type="GO" id="GO:0031491">
    <property type="term" value="F:nucleosome binding"/>
    <property type="evidence" value="ECO:0007669"/>
    <property type="project" value="TreeGrafter"/>
</dbReference>
<evidence type="ECO:0000313" key="5">
    <source>
        <dbReference type="EMBL" id="KAF9510291.1"/>
    </source>
</evidence>
<dbReference type="InterPro" id="IPR050454">
    <property type="entry name" value="RTT106/SSRP1_HistChap/FACT"/>
</dbReference>
<comment type="caution">
    <text evidence="5">The sequence shown here is derived from an EMBL/GenBank/DDBJ whole genome shotgun (WGS) entry which is preliminary data.</text>
</comment>
<dbReference type="Pfam" id="PF08512">
    <property type="entry name" value="Rttp106-like_middle"/>
    <property type="match status" value="1"/>
</dbReference>
<dbReference type="Proteomes" id="UP000886523">
    <property type="component" value="Unassembled WGS sequence"/>
</dbReference>
<dbReference type="AlphaFoldDB" id="A0A9P6DPQ3"/>
<feature type="compositionally biased region" description="Acidic residues" evidence="3">
    <location>
        <begin position="428"/>
        <end position="447"/>
    </location>
</feature>
<dbReference type="GO" id="GO:0042393">
    <property type="term" value="F:histone binding"/>
    <property type="evidence" value="ECO:0007669"/>
    <property type="project" value="TreeGrafter"/>
</dbReference>
<proteinExistence type="inferred from homology"/>
<dbReference type="InterPro" id="IPR011993">
    <property type="entry name" value="PH-like_dom_sf"/>
</dbReference>
<organism evidence="5 6">
    <name type="scientific">Hydnum rufescens UP504</name>
    <dbReference type="NCBI Taxonomy" id="1448309"/>
    <lineage>
        <taxon>Eukaryota</taxon>
        <taxon>Fungi</taxon>
        <taxon>Dikarya</taxon>
        <taxon>Basidiomycota</taxon>
        <taxon>Agaricomycotina</taxon>
        <taxon>Agaricomycetes</taxon>
        <taxon>Cantharellales</taxon>
        <taxon>Hydnaceae</taxon>
        <taxon>Hydnum</taxon>
    </lineage>
</organism>
<feature type="region of interest" description="Disordered" evidence="3">
    <location>
        <begin position="365"/>
        <end position="386"/>
    </location>
</feature>
<dbReference type="EMBL" id="MU129019">
    <property type="protein sequence ID" value="KAF9510291.1"/>
    <property type="molecule type" value="Genomic_DNA"/>
</dbReference>
<keyword evidence="6" id="KW-1185">Reference proteome</keyword>
<name>A0A9P6DPQ3_9AGAM</name>
<protein>
    <recommendedName>
        <fullName evidence="4">Histone chaperone RTT106/FACT complex subunit SPT16-like middle domain-containing protein</fullName>
    </recommendedName>
</protein>
<sequence>MSSTPYLDVVLQYVPRPLLHDLAQLVQQRDSYGPLLDSIVRLCSEAPPSDRTSEVEWTNSQVQITGLLRQLNAQQSLGDSVKTKRAREALDDVPPASKKVKLDEIPLVEDDPPIFTLHSISVSTPVRKKADVTVHRFTLRLTSPSNNNENLHPPIPIHSLRLAFLVPTPGKSKPYLTAIIMSATASSADTSVIFGCDATAPVAQATTKYPDDKKIHPKGSSTKQLIHSLFAYFPQGPDGLVDLYEPKADDFTSSSGSQSIDAFIGAKDGHLHFFRWGVLWGERKPCMWFPVDDIRDMSTRSATGRAFSLCIVTQTNKKSTSGELMNDGEDGHMEPEVLETTEFNLIDTKESDAVQAWIASHRGDFSKTITPNTSSSESSSRPISKATPLASLVQLSLDESDPEDQDFALSDSDDGGSESSESSREQESEADAELSESDDVGGSADEDAPLKEPGAVPRMNNAAMQLAIGMVKEAFGVQNSAD</sequence>
<evidence type="ECO:0000256" key="1">
    <source>
        <dbReference type="ARBA" id="ARBA00006159"/>
    </source>
</evidence>
<evidence type="ECO:0000256" key="3">
    <source>
        <dbReference type="SAM" id="MobiDB-lite"/>
    </source>
</evidence>
<evidence type="ECO:0000313" key="6">
    <source>
        <dbReference type="Proteomes" id="UP000886523"/>
    </source>
</evidence>
<comment type="similarity">
    <text evidence="1">Belongs to the RTT106 family.</text>
</comment>
<reference evidence="5" key="1">
    <citation type="journal article" date="2020" name="Nat. Commun.">
        <title>Large-scale genome sequencing of mycorrhizal fungi provides insights into the early evolution of symbiotic traits.</title>
        <authorList>
            <person name="Miyauchi S."/>
            <person name="Kiss E."/>
            <person name="Kuo A."/>
            <person name="Drula E."/>
            <person name="Kohler A."/>
            <person name="Sanchez-Garcia M."/>
            <person name="Morin E."/>
            <person name="Andreopoulos B."/>
            <person name="Barry K.W."/>
            <person name="Bonito G."/>
            <person name="Buee M."/>
            <person name="Carver A."/>
            <person name="Chen C."/>
            <person name="Cichocki N."/>
            <person name="Clum A."/>
            <person name="Culley D."/>
            <person name="Crous P.W."/>
            <person name="Fauchery L."/>
            <person name="Girlanda M."/>
            <person name="Hayes R.D."/>
            <person name="Keri Z."/>
            <person name="LaButti K."/>
            <person name="Lipzen A."/>
            <person name="Lombard V."/>
            <person name="Magnuson J."/>
            <person name="Maillard F."/>
            <person name="Murat C."/>
            <person name="Nolan M."/>
            <person name="Ohm R.A."/>
            <person name="Pangilinan J."/>
            <person name="Pereira M.F."/>
            <person name="Perotto S."/>
            <person name="Peter M."/>
            <person name="Pfister S."/>
            <person name="Riley R."/>
            <person name="Sitrit Y."/>
            <person name="Stielow J.B."/>
            <person name="Szollosi G."/>
            <person name="Zifcakova L."/>
            <person name="Stursova M."/>
            <person name="Spatafora J.W."/>
            <person name="Tedersoo L."/>
            <person name="Vaario L.M."/>
            <person name="Yamada A."/>
            <person name="Yan M."/>
            <person name="Wang P."/>
            <person name="Xu J."/>
            <person name="Bruns T."/>
            <person name="Baldrian P."/>
            <person name="Vilgalys R."/>
            <person name="Dunand C."/>
            <person name="Henrissat B."/>
            <person name="Grigoriev I.V."/>
            <person name="Hibbett D."/>
            <person name="Nagy L.G."/>
            <person name="Martin F.M."/>
        </authorList>
    </citation>
    <scope>NUCLEOTIDE SEQUENCE</scope>
    <source>
        <strain evidence="5">UP504</strain>
    </source>
</reference>
<evidence type="ECO:0000259" key="4">
    <source>
        <dbReference type="SMART" id="SM01287"/>
    </source>
</evidence>
<comment type="function">
    <text evidence="2">Component of the FACT complex, a general chromatin factor that acts to reorganize nucleosomes. The FACT complex is involved in multiple processes that require DNA as a template such as mRNA elongation, DNA replication and DNA repair. During transcription elongation the FACT complex acts as a histone chaperone that both destabilizes and restores nucleosomal structure. It facilitates the passage of RNA polymerase II and transcription by promoting the dissociation of one histone H2A-H2B dimer from the nucleosome, then subsequently promotes the reestablishment of the nucleosome following the passage of RNA polymerase II.</text>
</comment>
<evidence type="ECO:0000256" key="2">
    <source>
        <dbReference type="ARBA" id="ARBA00025370"/>
    </source>
</evidence>
<feature type="region of interest" description="Disordered" evidence="3">
    <location>
        <begin position="398"/>
        <end position="457"/>
    </location>
</feature>
<dbReference type="OrthoDB" id="75754at2759"/>
<dbReference type="InterPro" id="IPR013719">
    <property type="entry name" value="RTT106/SPT16-like_middle_dom"/>
</dbReference>
<dbReference type="Gene3D" id="2.30.29.30">
    <property type="entry name" value="Pleckstrin-homology domain (PH domain)/Phosphotyrosine-binding domain (PTB)"/>
    <property type="match status" value="1"/>
</dbReference>
<accession>A0A9P6DPQ3</accession>
<dbReference type="PANTHER" id="PTHR45849">
    <property type="entry name" value="FACT COMPLEX SUBUNIT SSRP1"/>
    <property type="match status" value="1"/>
</dbReference>
<dbReference type="SUPFAM" id="SSF50729">
    <property type="entry name" value="PH domain-like"/>
    <property type="match status" value="1"/>
</dbReference>
<gene>
    <name evidence="5" type="ORF">BS47DRAFT_1384042</name>
</gene>
<dbReference type="SMART" id="SM01287">
    <property type="entry name" value="Rtt106"/>
    <property type="match status" value="1"/>
</dbReference>
<feature type="compositionally biased region" description="Acidic residues" evidence="3">
    <location>
        <begin position="398"/>
        <end position="416"/>
    </location>
</feature>